<keyword evidence="3" id="KW-1185">Reference proteome</keyword>
<feature type="chain" id="PRO_5040897640" evidence="1">
    <location>
        <begin position="23"/>
        <end position="125"/>
    </location>
</feature>
<evidence type="ECO:0000256" key="1">
    <source>
        <dbReference type="SAM" id="SignalP"/>
    </source>
</evidence>
<protein>
    <submittedName>
        <fullName evidence="2">Bgt-51429</fullName>
    </submittedName>
</protein>
<dbReference type="EMBL" id="LR026988">
    <property type="protein sequence ID" value="VDB86186.1"/>
    <property type="molecule type" value="Genomic_DNA"/>
</dbReference>
<dbReference type="AlphaFoldDB" id="A0A9X9MGK6"/>
<reference evidence="2 3" key="1">
    <citation type="submission" date="2018-08" db="EMBL/GenBank/DDBJ databases">
        <authorList>
            <person name="Muller C M."/>
        </authorList>
    </citation>
    <scope>NUCLEOTIDE SEQUENCE [LARGE SCALE GENOMIC DNA]</scope>
</reference>
<dbReference type="Proteomes" id="UP000324639">
    <property type="component" value="Chromosome Bgt_-05"/>
</dbReference>
<feature type="signal peptide" evidence="1">
    <location>
        <begin position="1"/>
        <end position="22"/>
    </location>
</feature>
<name>A0A9X9MGK6_BLUGR</name>
<gene>
    <name evidence="2" type="ORF">BGT96224V316_LOCUS3796</name>
</gene>
<evidence type="ECO:0000313" key="3">
    <source>
        <dbReference type="Proteomes" id="UP000324639"/>
    </source>
</evidence>
<organism evidence="2 3">
    <name type="scientific">Blumeria graminis f. sp. tritici</name>
    <dbReference type="NCBI Taxonomy" id="62690"/>
    <lineage>
        <taxon>Eukaryota</taxon>
        <taxon>Fungi</taxon>
        <taxon>Dikarya</taxon>
        <taxon>Ascomycota</taxon>
        <taxon>Pezizomycotina</taxon>
        <taxon>Leotiomycetes</taxon>
        <taxon>Erysiphales</taxon>
        <taxon>Erysiphaceae</taxon>
        <taxon>Blumeria</taxon>
    </lineage>
</organism>
<evidence type="ECO:0000313" key="2">
    <source>
        <dbReference type="EMBL" id="VDB86186.1"/>
    </source>
</evidence>
<accession>A0A9X9MGK6</accession>
<sequence length="125" mass="14039">MKILSLISSVAILSHLTPGIEALNSNYRCLHKVLGSRTIDNVTADTIRHFKDRLSEKWTPQQEFAKTAIDLQIKDDLGIVDIKIEMVMNYQGKILSMRALALDKVYPCSPTQDAPDFNTPLRPDA</sequence>
<keyword evidence="1" id="KW-0732">Signal</keyword>
<proteinExistence type="predicted"/>